<protein>
    <submittedName>
        <fullName evidence="2">S41 family peptidase</fullName>
        <ecNumber evidence="2">3.4.-.-</ecNumber>
    </submittedName>
</protein>
<reference evidence="3" key="1">
    <citation type="journal article" date="2019" name="Int. J. Syst. Evol. Microbiol.">
        <title>The Global Catalogue of Microorganisms (GCM) 10K type strain sequencing project: providing services to taxonomists for standard genome sequencing and annotation.</title>
        <authorList>
            <consortium name="The Broad Institute Genomics Platform"/>
            <consortium name="The Broad Institute Genome Sequencing Center for Infectious Disease"/>
            <person name="Wu L."/>
            <person name="Ma J."/>
        </authorList>
    </citation>
    <scope>NUCLEOTIDE SEQUENCE [LARGE SCALE GENOMIC DNA]</scope>
    <source>
        <strain evidence="3">CGMCC 4.7241</strain>
    </source>
</reference>
<dbReference type="SUPFAM" id="SSF52096">
    <property type="entry name" value="ClpP/crotonase"/>
    <property type="match status" value="1"/>
</dbReference>
<evidence type="ECO:0000259" key="1">
    <source>
        <dbReference type="SMART" id="SM00245"/>
    </source>
</evidence>
<dbReference type="EC" id="3.4.-.-" evidence="2"/>
<comment type="caution">
    <text evidence="2">The sequence shown here is derived from an EMBL/GenBank/DDBJ whole genome shotgun (WGS) entry which is preliminary data.</text>
</comment>
<keyword evidence="3" id="KW-1185">Reference proteome</keyword>
<accession>A0ABV7Y877</accession>
<proteinExistence type="predicted"/>
<dbReference type="CDD" id="cd07563">
    <property type="entry name" value="Peptidase_S41_IRBP"/>
    <property type="match status" value="1"/>
</dbReference>
<dbReference type="SMART" id="SM00245">
    <property type="entry name" value="TSPc"/>
    <property type="match status" value="1"/>
</dbReference>
<dbReference type="EMBL" id="JBHRZH010000009">
    <property type="protein sequence ID" value="MFC3761516.1"/>
    <property type="molecule type" value="Genomic_DNA"/>
</dbReference>
<dbReference type="Gene3D" id="3.90.226.10">
    <property type="entry name" value="2-enoyl-CoA Hydratase, Chain A, domain 1"/>
    <property type="match status" value="1"/>
</dbReference>
<dbReference type="Pfam" id="PF03572">
    <property type="entry name" value="Peptidase_S41"/>
    <property type="match status" value="1"/>
</dbReference>
<dbReference type="PANTHER" id="PTHR11261">
    <property type="entry name" value="INTERPHOTORECEPTOR RETINOID-BINDING PROTEIN"/>
    <property type="match status" value="1"/>
</dbReference>
<gene>
    <name evidence="2" type="ORF">ACFOUW_11760</name>
</gene>
<sequence length="302" mass="32005">MEPTEIREIVARTAQLVEEHYVFADVGAQVAGLLTANTDTYANHADPKALADNVSTDLQSVNGDKHLRLVHHETELPVEDGDAGADYAKIVAESERTGGGIARVERLDGNIGVLEIRPQLFPPSVAGAAMAAAMNLLATVDALIVDVRRCPGGDPNMVALAATYLLGEDRLRLNDLYERAGDNLLQSWTLPYVPGPRFGGTKPLYVLVGKGTFSGGEDLAYSLQQLGRAIVVGERTGGGAHPRRGFRVHPHLMAAVPVARTVNPVSGTNWEGVGVAPDLETAADDALDAALSHARSQLLQVS</sequence>
<dbReference type="Gene3D" id="3.30.750.44">
    <property type="match status" value="1"/>
</dbReference>
<dbReference type="InterPro" id="IPR029045">
    <property type="entry name" value="ClpP/crotonase-like_dom_sf"/>
</dbReference>
<evidence type="ECO:0000313" key="3">
    <source>
        <dbReference type="Proteomes" id="UP001595699"/>
    </source>
</evidence>
<feature type="domain" description="Tail specific protease" evidence="1">
    <location>
        <begin position="83"/>
        <end position="282"/>
    </location>
</feature>
<dbReference type="Pfam" id="PF11918">
    <property type="entry name" value="Peptidase_S41_N"/>
    <property type="match status" value="1"/>
</dbReference>
<evidence type="ECO:0000313" key="2">
    <source>
        <dbReference type="EMBL" id="MFC3761516.1"/>
    </source>
</evidence>
<dbReference type="InterPro" id="IPR005151">
    <property type="entry name" value="Tail-specific_protease"/>
</dbReference>
<dbReference type="RefSeq" id="WP_205113970.1">
    <property type="nucleotide sequence ID" value="NZ_JAFBCM010000001.1"/>
</dbReference>
<dbReference type="PANTHER" id="PTHR11261:SF3">
    <property type="entry name" value="RETINOL-BINDING PROTEIN 3"/>
    <property type="match status" value="1"/>
</dbReference>
<name>A0ABV7Y877_9ACTN</name>
<keyword evidence="2" id="KW-0378">Hydrolase</keyword>
<dbReference type="Proteomes" id="UP001595699">
    <property type="component" value="Unassembled WGS sequence"/>
</dbReference>
<dbReference type="GO" id="GO:0016787">
    <property type="term" value="F:hydrolase activity"/>
    <property type="evidence" value="ECO:0007669"/>
    <property type="project" value="UniProtKB-KW"/>
</dbReference>
<organism evidence="2 3">
    <name type="scientific">Tenggerimyces flavus</name>
    <dbReference type="NCBI Taxonomy" id="1708749"/>
    <lineage>
        <taxon>Bacteria</taxon>
        <taxon>Bacillati</taxon>
        <taxon>Actinomycetota</taxon>
        <taxon>Actinomycetes</taxon>
        <taxon>Propionibacteriales</taxon>
        <taxon>Nocardioidaceae</taxon>
        <taxon>Tenggerimyces</taxon>
    </lineage>
</organism>